<dbReference type="Ensembl" id="ENSCINT00000031836.1">
    <property type="protein sequence ID" value="ENSCINP00000035926.1"/>
    <property type="gene ID" value="ENSCING00000022771.1"/>
</dbReference>
<reference evidence="1" key="4">
    <citation type="submission" date="2025-09" db="UniProtKB">
        <authorList>
            <consortium name="Ensembl"/>
        </authorList>
    </citation>
    <scope>IDENTIFICATION</scope>
</reference>
<reference evidence="1" key="2">
    <citation type="journal article" date="2008" name="Genome Biol.">
        <title>Improved genome assembly and evidence-based global gene model set for the chordate Ciona intestinalis: new insight into intron and operon populations.</title>
        <authorList>
            <person name="Satou Y."/>
            <person name="Mineta K."/>
            <person name="Ogasawara M."/>
            <person name="Sasakura Y."/>
            <person name="Shoguchi E."/>
            <person name="Ueno K."/>
            <person name="Yamada L."/>
            <person name="Matsumoto J."/>
            <person name="Wasserscheid J."/>
            <person name="Dewar K."/>
            <person name="Wiley G.B."/>
            <person name="Macmil S.L."/>
            <person name="Roe B.A."/>
            <person name="Zeller R.W."/>
            <person name="Hastings K.E."/>
            <person name="Lemaire P."/>
            <person name="Lindquist E."/>
            <person name="Endo T."/>
            <person name="Hotta K."/>
            <person name="Inaba K."/>
        </authorList>
    </citation>
    <scope>NUCLEOTIDE SEQUENCE [LARGE SCALE GENOMIC DNA]</scope>
    <source>
        <strain evidence="1">wild type</strain>
    </source>
</reference>
<reference evidence="1" key="3">
    <citation type="submission" date="2025-08" db="UniProtKB">
        <authorList>
            <consortium name="Ensembl"/>
        </authorList>
    </citation>
    <scope>IDENTIFICATION</scope>
</reference>
<dbReference type="InParanoid" id="H2Y1Z1"/>
<name>H2Y1Z1_CIOIN</name>
<organism evidence="1 2">
    <name type="scientific">Ciona intestinalis</name>
    <name type="common">Transparent sea squirt</name>
    <name type="synonym">Ascidia intestinalis</name>
    <dbReference type="NCBI Taxonomy" id="7719"/>
    <lineage>
        <taxon>Eukaryota</taxon>
        <taxon>Metazoa</taxon>
        <taxon>Chordata</taxon>
        <taxon>Tunicata</taxon>
        <taxon>Ascidiacea</taxon>
        <taxon>Phlebobranchia</taxon>
        <taxon>Cionidae</taxon>
        <taxon>Ciona</taxon>
    </lineage>
</organism>
<protein>
    <submittedName>
        <fullName evidence="1">Uncharacterized protein</fullName>
    </submittedName>
</protein>
<keyword evidence="2" id="KW-1185">Reference proteome</keyword>
<reference evidence="2" key="1">
    <citation type="journal article" date="2002" name="Science">
        <title>The draft genome of Ciona intestinalis: insights into chordate and vertebrate origins.</title>
        <authorList>
            <person name="Dehal P."/>
            <person name="Satou Y."/>
            <person name="Campbell R.K."/>
            <person name="Chapman J."/>
            <person name="Degnan B."/>
            <person name="De Tomaso A."/>
            <person name="Davidson B."/>
            <person name="Di Gregorio A."/>
            <person name="Gelpke M."/>
            <person name="Goodstein D.M."/>
            <person name="Harafuji N."/>
            <person name="Hastings K.E."/>
            <person name="Ho I."/>
            <person name="Hotta K."/>
            <person name="Huang W."/>
            <person name="Kawashima T."/>
            <person name="Lemaire P."/>
            <person name="Martinez D."/>
            <person name="Meinertzhagen I.A."/>
            <person name="Necula S."/>
            <person name="Nonaka M."/>
            <person name="Putnam N."/>
            <person name="Rash S."/>
            <person name="Saiga H."/>
            <person name="Satake M."/>
            <person name="Terry A."/>
            <person name="Yamada L."/>
            <person name="Wang H.G."/>
            <person name="Awazu S."/>
            <person name="Azumi K."/>
            <person name="Boore J."/>
            <person name="Branno M."/>
            <person name="Chin-Bow S."/>
            <person name="DeSantis R."/>
            <person name="Doyle S."/>
            <person name="Francino P."/>
            <person name="Keys D.N."/>
            <person name="Haga S."/>
            <person name="Hayashi H."/>
            <person name="Hino K."/>
            <person name="Imai K.S."/>
            <person name="Inaba K."/>
            <person name="Kano S."/>
            <person name="Kobayashi K."/>
            <person name="Kobayashi M."/>
            <person name="Lee B.I."/>
            <person name="Makabe K.W."/>
            <person name="Manohar C."/>
            <person name="Matassi G."/>
            <person name="Medina M."/>
            <person name="Mochizuki Y."/>
            <person name="Mount S."/>
            <person name="Morishita T."/>
            <person name="Miura S."/>
            <person name="Nakayama A."/>
            <person name="Nishizaka S."/>
            <person name="Nomoto H."/>
            <person name="Ohta F."/>
            <person name="Oishi K."/>
            <person name="Rigoutsos I."/>
            <person name="Sano M."/>
            <person name="Sasaki A."/>
            <person name="Sasakura Y."/>
            <person name="Shoguchi E."/>
            <person name="Shin-i T."/>
            <person name="Spagnuolo A."/>
            <person name="Stainier D."/>
            <person name="Suzuki M.M."/>
            <person name="Tassy O."/>
            <person name="Takatori N."/>
            <person name="Tokuoka M."/>
            <person name="Yagi K."/>
            <person name="Yoshizaki F."/>
            <person name="Wada S."/>
            <person name="Zhang C."/>
            <person name="Hyatt P.D."/>
            <person name="Larimer F."/>
            <person name="Detter C."/>
            <person name="Doggett N."/>
            <person name="Glavina T."/>
            <person name="Hawkins T."/>
            <person name="Richardson P."/>
            <person name="Lucas S."/>
            <person name="Kohara Y."/>
            <person name="Levine M."/>
            <person name="Satoh N."/>
            <person name="Rokhsar D.S."/>
        </authorList>
    </citation>
    <scope>NUCLEOTIDE SEQUENCE [LARGE SCALE GENOMIC DNA]</scope>
</reference>
<evidence type="ECO:0000313" key="2">
    <source>
        <dbReference type="Proteomes" id="UP000008144"/>
    </source>
</evidence>
<dbReference type="OMA" id="FYNESRM"/>
<evidence type="ECO:0000313" key="1">
    <source>
        <dbReference type="Ensembl" id="ENSCINP00000035926.1"/>
    </source>
</evidence>
<dbReference type="GeneTree" id="ENSGT00530000065205"/>
<dbReference type="Proteomes" id="UP000008144">
    <property type="component" value="Chromosome 11"/>
</dbReference>
<dbReference type="AlphaFoldDB" id="H2Y1Z1"/>
<sequence>MEKVGSSPDPILASLTLAYSTVRLFKLLEERHLLFEDVSGVNLMVTWDWELILVDADSLVFYNESRMFSKIYCEYNDQCPGPSGNLWIFNSLNSRIYETCRDLRGICLDNRCRGFDVGLHACGIAEWYLCKLSRFLVKYSHMQNSYNEICSCL</sequence>
<proteinExistence type="predicted"/>
<dbReference type="EMBL" id="EAAA01000667">
    <property type="status" value="NOT_ANNOTATED_CDS"/>
    <property type="molecule type" value="Genomic_DNA"/>
</dbReference>
<accession>H2Y1Z1</accession>
<dbReference type="HOGENOM" id="CLU_1717294_0_0_1"/>